<evidence type="ECO:0000313" key="2">
    <source>
        <dbReference type="EMBL" id="KAJ1903907.1"/>
    </source>
</evidence>
<gene>
    <name evidence="2" type="ORF">IWQ60_012519</name>
</gene>
<evidence type="ECO:0000313" key="3">
    <source>
        <dbReference type="Proteomes" id="UP001150569"/>
    </source>
</evidence>
<keyword evidence="3" id="KW-1185">Reference proteome</keyword>
<feature type="compositionally biased region" description="Low complexity" evidence="1">
    <location>
        <begin position="114"/>
        <end position="135"/>
    </location>
</feature>
<dbReference type="Proteomes" id="UP001150569">
    <property type="component" value="Unassembled WGS sequence"/>
</dbReference>
<feature type="region of interest" description="Disordered" evidence="1">
    <location>
        <begin position="112"/>
        <end position="149"/>
    </location>
</feature>
<sequence length="312" mass="33147">MTHKSFQKITKAAKKACRVLRGVLTTKPTIHRIGLPAPLPPSPAPSAPVSPAPTPVGAPTPTSPATPLRALTPASPVTPLCSLTPTSASTPLDALTPASSVTPLRALTPASPVTPLRTLTPTSAPTPALAVTSSPPSTPVKTFRQKPLFPPATPTCNRVAFTQWATSPALSIGEDDDDLLFTGLGSALPPMPSPPSNPRRRIAGEDWVLTAPRCEGVTLTEVMVAESDVFGLECELEARQRSLGDLKELSMRTTIGDDPDQVYPYDPAFDPDGVEKLNREYYSRMTAVAQGRIRRLEHKLDAADQLLASLFE</sequence>
<name>A0A9W7ZHU9_9FUNG</name>
<protein>
    <submittedName>
        <fullName evidence="2">Uncharacterized protein</fullName>
    </submittedName>
</protein>
<dbReference type="AlphaFoldDB" id="A0A9W7ZHU9"/>
<reference evidence="2" key="1">
    <citation type="submission" date="2022-07" db="EMBL/GenBank/DDBJ databases">
        <title>Phylogenomic reconstructions and comparative analyses of Kickxellomycotina fungi.</title>
        <authorList>
            <person name="Reynolds N.K."/>
            <person name="Stajich J.E."/>
            <person name="Barry K."/>
            <person name="Grigoriev I.V."/>
            <person name="Crous P."/>
            <person name="Smith M.E."/>
        </authorList>
    </citation>
    <scope>NUCLEOTIDE SEQUENCE</scope>
    <source>
        <strain evidence="2">RSA 861</strain>
    </source>
</reference>
<accession>A0A9W7ZHU9</accession>
<dbReference type="EMBL" id="JANBPT010002056">
    <property type="protein sequence ID" value="KAJ1903907.1"/>
    <property type="molecule type" value="Genomic_DNA"/>
</dbReference>
<organism evidence="2 3">
    <name type="scientific">Tieghemiomyces parasiticus</name>
    <dbReference type="NCBI Taxonomy" id="78921"/>
    <lineage>
        <taxon>Eukaryota</taxon>
        <taxon>Fungi</taxon>
        <taxon>Fungi incertae sedis</taxon>
        <taxon>Zoopagomycota</taxon>
        <taxon>Kickxellomycotina</taxon>
        <taxon>Dimargaritomycetes</taxon>
        <taxon>Dimargaritales</taxon>
        <taxon>Dimargaritaceae</taxon>
        <taxon>Tieghemiomyces</taxon>
    </lineage>
</organism>
<feature type="region of interest" description="Disordered" evidence="1">
    <location>
        <begin position="34"/>
        <end position="73"/>
    </location>
</feature>
<feature type="compositionally biased region" description="Pro residues" evidence="1">
    <location>
        <begin position="37"/>
        <end position="64"/>
    </location>
</feature>
<proteinExistence type="predicted"/>
<comment type="caution">
    <text evidence="2">The sequence shown here is derived from an EMBL/GenBank/DDBJ whole genome shotgun (WGS) entry which is preliminary data.</text>
</comment>
<evidence type="ECO:0000256" key="1">
    <source>
        <dbReference type="SAM" id="MobiDB-lite"/>
    </source>
</evidence>